<evidence type="ECO:0000259" key="6">
    <source>
        <dbReference type="PROSITE" id="PS50865"/>
    </source>
</evidence>
<evidence type="ECO:0000256" key="3">
    <source>
        <dbReference type="ARBA" id="ARBA00022833"/>
    </source>
</evidence>
<dbReference type="Proteomes" id="UP000822476">
    <property type="component" value="Unassembled WGS sequence"/>
</dbReference>
<evidence type="ECO:0000313" key="7">
    <source>
        <dbReference type="EMBL" id="KAF7232229.1"/>
    </source>
</evidence>
<evidence type="ECO:0000256" key="4">
    <source>
        <dbReference type="PROSITE-ProRule" id="PRU00134"/>
    </source>
</evidence>
<dbReference type="InterPro" id="IPR002893">
    <property type="entry name" value="Znf_MYND"/>
</dbReference>
<dbReference type="GO" id="GO:0008270">
    <property type="term" value="F:zinc ion binding"/>
    <property type="evidence" value="ECO:0007669"/>
    <property type="project" value="UniProtKB-KW"/>
</dbReference>
<accession>A0A8S9Y8R8</accession>
<dbReference type="EMBL" id="JTDE01021976">
    <property type="protein sequence ID" value="KAF7232229.1"/>
    <property type="molecule type" value="Genomic_DNA"/>
</dbReference>
<dbReference type="InterPro" id="IPR053064">
    <property type="entry name" value="Ankyrin-MYND_domain-protein"/>
</dbReference>
<keyword evidence="1" id="KW-0479">Metal-binding</keyword>
<keyword evidence="2 4" id="KW-0863">Zinc-finger</keyword>
<evidence type="ECO:0000256" key="1">
    <source>
        <dbReference type="ARBA" id="ARBA00022723"/>
    </source>
</evidence>
<evidence type="ECO:0000313" key="8">
    <source>
        <dbReference type="Proteomes" id="UP000822476"/>
    </source>
</evidence>
<evidence type="ECO:0000256" key="5">
    <source>
        <dbReference type="SAM" id="MobiDB-lite"/>
    </source>
</evidence>
<feature type="domain" description="MYND-type" evidence="6">
    <location>
        <begin position="221"/>
        <end position="261"/>
    </location>
</feature>
<sequence length="370" mass="41805">MCNGHTALTLAIASGNDACIDVLLNWPTINVNQELSHGMGTALSVAAARAFEFRRTTEQRLALIRKLVEIGGASAHHRFNIPSKRFIGNVVDATYLDYLRDRRVGRLPFHALSNVEKEVYEARAQIMDYLADCVRDAYYEIRELMDKDSSRDATGGRKSRIVLTRSQTSLLTHPSNSTRSRTISSLKLGLPAVAPTQTVLPHSPATESSFNSKKDIFYSFCYECGRSAGVRLMPCSRCRLVYYCSKACKLKSWTVRHRMECFVVPVLACPTSKQTTKQTSRNGGLSKHPDTSDSLDQLPEKHARHRQNFVYEDGLELSRFLLCRSAGGELLSTWHPAYQYRFILNRYLRVNQRGRIFISKYDGCGNYSLI</sequence>
<feature type="compositionally biased region" description="Polar residues" evidence="5">
    <location>
        <begin position="274"/>
        <end position="283"/>
    </location>
</feature>
<dbReference type="InterPro" id="IPR036770">
    <property type="entry name" value="Ankyrin_rpt-contain_sf"/>
</dbReference>
<dbReference type="PROSITE" id="PS01360">
    <property type="entry name" value="ZF_MYND_1"/>
    <property type="match status" value="1"/>
</dbReference>
<proteinExistence type="predicted"/>
<dbReference type="OrthoDB" id="48314at2759"/>
<dbReference type="AlphaFoldDB" id="A0A8S9Y8R8"/>
<gene>
    <name evidence="7" type="ORF">EG68_10538</name>
</gene>
<protein>
    <recommendedName>
        <fullName evidence="6">MYND-type domain-containing protein</fullName>
    </recommendedName>
</protein>
<name>A0A8S9Y8R8_9TREM</name>
<dbReference type="Gene3D" id="1.25.40.20">
    <property type="entry name" value="Ankyrin repeat-containing domain"/>
    <property type="match status" value="1"/>
</dbReference>
<dbReference type="PROSITE" id="PS50865">
    <property type="entry name" value="ZF_MYND_2"/>
    <property type="match status" value="1"/>
</dbReference>
<dbReference type="PANTHER" id="PTHR15897:SF2">
    <property type="entry name" value="ANKYRIN REPEAT AND MYND DOMAIN-CONTAINING PROTEIN 1"/>
    <property type="match status" value="1"/>
</dbReference>
<dbReference type="SUPFAM" id="SSF144232">
    <property type="entry name" value="HIT/MYND zinc finger-like"/>
    <property type="match status" value="1"/>
</dbReference>
<keyword evidence="8" id="KW-1185">Reference proteome</keyword>
<evidence type="ECO:0000256" key="2">
    <source>
        <dbReference type="ARBA" id="ARBA00022771"/>
    </source>
</evidence>
<organism evidence="7 8">
    <name type="scientific">Paragonimus skrjabini miyazakii</name>
    <dbReference type="NCBI Taxonomy" id="59628"/>
    <lineage>
        <taxon>Eukaryota</taxon>
        <taxon>Metazoa</taxon>
        <taxon>Spiralia</taxon>
        <taxon>Lophotrochozoa</taxon>
        <taxon>Platyhelminthes</taxon>
        <taxon>Trematoda</taxon>
        <taxon>Digenea</taxon>
        <taxon>Plagiorchiida</taxon>
        <taxon>Troglotremata</taxon>
        <taxon>Troglotrematidae</taxon>
        <taxon>Paragonimus</taxon>
    </lineage>
</organism>
<reference evidence="7" key="1">
    <citation type="submission" date="2019-07" db="EMBL/GenBank/DDBJ databases">
        <title>Annotation for the trematode Paragonimus miyazaki's.</title>
        <authorList>
            <person name="Choi Y.-J."/>
        </authorList>
    </citation>
    <scope>NUCLEOTIDE SEQUENCE</scope>
    <source>
        <strain evidence="7">Japan</strain>
    </source>
</reference>
<feature type="region of interest" description="Disordered" evidence="5">
    <location>
        <begin position="274"/>
        <end position="298"/>
    </location>
</feature>
<dbReference type="Pfam" id="PF01753">
    <property type="entry name" value="zf-MYND"/>
    <property type="match status" value="1"/>
</dbReference>
<dbReference type="PANTHER" id="PTHR15897">
    <property type="entry name" value="ANKYRIN REPEAT AND MYND DOMAIN PROTEIN 1"/>
    <property type="match status" value="1"/>
</dbReference>
<keyword evidence="3" id="KW-0862">Zinc</keyword>
<dbReference type="Gene3D" id="6.10.140.2220">
    <property type="match status" value="1"/>
</dbReference>
<comment type="caution">
    <text evidence="7">The sequence shown here is derived from an EMBL/GenBank/DDBJ whole genome shotgun (WGS) entry which is preliminary data.</text>
</comment>